<evidence type="ECO:0000256" key="5">
    <source>
        <dbReference type="SAM" id="MobiDB-lite"/>
    </source>
</evidence>
<evidence type="ECO:0000256" key="2">
    <source>
        <dbReference type="ARBA" id="ARBA00022670"/>
    </source>
</evidence>
<evidence type="ECO:0000256" key="1">
    <source>
        <dbReference type="ARBA" id="ARBA00008683"/>
    </source>
</evidence>
<keyword evidence="6" id="KW-1133">Transmembrane helix</keyword>
<dbReference type="PANTHER" id="PTHR42987">
    <property type="entry name" value="PEPTIDASE S49"/>
    <property type="match status" value="1"/>
</dbReference>
<dbReference type="Gene3D" id="6.20.330.10">
    <property type="match status" value="1"/>
</dbReference>
<dbReference type="Pfam" id="PF01343">
    <property type="entry name" value="Peptidase_S49"/>
    <property type="match status" value="1"/>
</dbReference>
<name>A0A317MSI1_9GAMM</name>
<evidence type="ECO:0000313" key="9">
    <source>
        <dbReference type="Proteomes" id="UP000246569"/>
    </source>
</evidence>
<organism evidence="8 9">
    <name type="scientific">Plasticicumulans acidivorans</name>
    <dbReference type="NCBI Taxonomy" id="886464"/>
    <lineage>
        <taxon>Bacteria</taxon>
        <taxon>Pseudomonadati</taxon>
        <taxon>Pseudomonadota</taxon>
        <taxon>Gammaproteobacteria</taxon>
        <taxon>Candidatus Competibacteraceae</taxon>
        <taxon>Plasticicumulans</taxon>
    </lineage>
</organism>
<dbReference type="Gene3D" id="3.90.226.10">
    <property type="entry name" value="2-enoyl-CoA Hydratase, Chain A, domain 1"/>
    <property type="match status" value="1"/>
</dbReference>
<feature type="domain" description="Peptidase S49" evidence="7">
    <location>
        <begin position="151"/>
        <end position="289"/>
    </location>
</feature>
<evidence type="ECO:0000256" key="6">
    <source>
        <dbReference type="SAM" id="Phobius"/>
    </source>
</evidence>
<reference evidence="8 9" key="1">
    <citation type="submission" date="2018-05" db="EMBL/GenBank/DDBJ databases">
        <title>Genomic Encyclopedia of Type Strains, Phase IV (KMG-IV): sequencing the most valuable type-strain genomes for metagenomic binning, comparative biology and taxonomic classification.</title>
        <authorList>
            <person name="Goeker M."/>
        </authorList>
    </citation>
    <scope>NUCLEOTIDE SEQUENCE [LARGE SCALE GENOMIC DNA]</scope>
    <source>
        <strain evidence="8 9">DSM 23606</strain>
    </source>
</reference>
<dbReference type="Proteomes" id="UP000246569">
    <property type="component" value="Unassembled WGS sequence"/>
</dbReference>
<dbReference type="InterPro" id="IPR029045">
    <property type="entry name" value="ClpP/crotonase-like_dom_sf"/>
</dbReference>
<evidence type="ECO:0000256" key="3">
    <source>
        <dbReference type="ARBA" id="ARBA00022801"/>
    </source>
</evidence>
<dbReference type="GO" id="GO:0006508">
    <property type="term" value="P:proteolysis"/>
    <property type="evidence" value="ECO:0007669"/>
    <property type="project" value="UniProtKB-KW"/>
</dbReference>
<keyword evidence="3" id="KW-0378">Hydrolase</keyword>
<dbReference type="CDD" id="cd07023">
    <property type="entry name" value="S49_Sppa_N_C"/>
    <property type="match status" value="1"/>
</dbReference>
<proteinExistence type="inferred from homology"/>
<comment type="similarity">
    <text evidence="1">Belongs to the peptidase S49 family.</text>
</comment>
<keyword evidence="6" id="KW-0812">Transmembrane</keyword>
<dbReference type="InterPro" id="IPR002142">
    <property type="entry name" value="Peptidase_S49"/>
</dbReference>
<accession>A0A317MSI1</accession>
<evidence type="ECO:0000259" key="7">
    <source>
        <dbReference type="Pfam" id="PF01343"/>
    </source>
</evidence>
<feature type="transmembrane region" description="Helical" evidence="6">
    <location>
        <begin position="49"/>
        <end position="67"/>
    </location>
</feature>
<dbReference type="OrthoDB" id="9764363at2"/>
<dbReference type="SUPFAM" id="SSF52096">
    <property type="entry name" value="ClpP/crotonase"/>
    <property type="match status" value="1"/>
</dbReference>
<keyword evidence="4" id="KW-0720">Serine protease</keyword>
<dbReference type="PANTHER" id="PTHR42987:SF8">
    <property type="entry name" value="PROTEINASE"/>
    <property type="match status" value="1"/>
</dbReference>
<keyword evidence="2 8" id="KW-0645">Protease</keyword>
<dbReference type="InterPro" id="IPR047272">
    <property type="entry name" value="S49_SppA_C"/>
</dbReference>
<dbReference type="RefSeq" id="WP_110019564.1">
    <property type="nucleotide sequence ID" value="NZ_QGTJ01000010.1"/>
</dbReference>
<keyword evidence="6" id="KW-0472">Membrane</keyword>
<dbReference type="AlphaFoldDB" id="A0A317MSI1"/>
<feature type="region of interest" description="Disordered" evidence="5">
    <location>
        <begin position="1"/>
        <end position="21"/>
    </location>
</feature>
<gene>
    <name evidence="8" type="ORF">C7443_11055</name>
</gene>
<keyword evidence="9" id="KW-1185">Reference proteome</keyword>
<protein>
    <submittedName>
        <fullName evidence="8">Protease-4</fullName>
    </submittedName>
</protein>
<evidence type="ECO:0000256" key="4">
    <source>
        <dbReference type="ARBA" id="ARBA00022825"/>
    </source>
</evidence>
<evidence type="ECO:0000313" key="8">
    <source>
        <dbReference type="EMBL" id="PWV59510.1"/>
    </source>
</evidence>
<comment type="caution">
    <text evidence="8">The sequence shown here is derived from an EMBL/GenBank/DDBJ whole genome shotgun (WGS) entry which is preliminary data.</text>
</comment>
<sequence length="334" mass="35705">MSDERRAWDEPATPPEPMRPAREPDALAQLATVAAQLLVEQRRARRWKLVFRIAWFALAALLVKAMIEQTVDGSGAVIDGGGRHAAVVELSGLIASSESANADRFAQGLKAAFEDRDAAGIIIAIDSPGGSPVQAGQMYAEIRRQRAAHPDKPVYAVIGDAGASGGYYVAAAAQEIYADRASIVGSIGVRMDSFGFVEAMKNLGVERRLLTSGNNKGLLDPFSPENPQQVRHVQSLLDNIHGQFIAAVKEGRGERLSNDPVLFSGLIWTGEQAVALGLIDGLGSTRSVARDKLGTERLKDFTRRERAVDRLFGSVGASLGQGLLRALGLDAALR</sequence>
<dbReference type="GO" id="GO:0008236">
    <property type="term" value="F:serine-type peptidase activity"/>
    <property type="evidence" value="ECO:0007669"/>
    <property type="project" value="UniProtKB-KW"/>
</dbReference>
<dbReference type="EMBL" id="QGTJ01000010">
    <property type="protein sequence ID" value="PWV59510.1"/>
    <property type="molecule type" value="Genomic_DNA"/>
</dbReference>